<evidence type="ECO:0000313" key="1">
    <source>
        <dbReference type="EMBL" id="ECX9643649.1"/>
    </source>
</evidence>
<dbReference type="AlphaFoldDB" id="A0A620K914"/>
<comment type="caution">
    <text evidence="1">The sequence shown here is derived from an EMBL/GenBank/DDBJ whole genome shotgun (WGS) entry which is preliminary data.</text>
</comment>
<reference evidence="1" key="1">
    <citation type="submission" date="2019-09" db="EMBL/GenBank/DDBJ databases">
        <authorList>
            <consortium name="PulseNet: The National Subtyping Network for Foodborne Disease Surveillance"/>
            <person name="Tarr C.L."/>
            <person name="Trees E."/>
            <person name="Katz L.S."/>
            <person name="Carleton-Romer H.A."/>
            <person name="Stroika S."/>
            <person name="Kucerova Z."/>
            <person name="Roache K.F."/>
            <person name="Sabol A.L."/>
            <person name="Besser J."/>
            <person name="Gerner-Smidt P."/>
        </authorList>
    </citation>
    <scope>NUCLEOTIDE SEQUENCE</scope>
    <source>
        <strain evidence="1">PNUSAS101385</strain>
    </source>
</reference>
<gene>
    <name evidence="1" type="ORF">F6Z62_15730</name>
</gene>
<dbReference type="EMBL" id="AALBNJ010000034">
    <property type="protein sequence ID" value="ECX9643649.1"/>
    <property type="molecule type" value="Genomic_DNA"/>
</dbReference>
<sequence length="82" mass="9074">MKSGPGIQTKMLASMARVSEAELVYAIKHTGELHGVKIPEPMQARGNAKTRNFDYLQCVAFVEELEKARVNENVRKSVGKGK</sequence>
<accession>A0A620K914</accession>
<protein>
    <recommendedName>
        <fullName evidence="2">DNA-binding protein</fullName>
    </recommendedName>
</protein>
<organism evidence="1">
    <name type="scientific">Salmonella enterica</name>
    <name type="common">Salmonella choleraesuis</name>
    <dbReference type="NCBI Taxonomy" id="28901"/>
    <lineage>
        <taxon>Bacteria</taxon>
        <taxon>Pseudomonadati</taxon>
        <taxon>Pseudomonadota</taxon>
        <taxon>Gammaproteobacteria</taxon>
        <taxon>Enterobacterales</taxon>
        <taxon>Enterobacteriaceae</taxon>
        <taxon>Salmonella</taxon>
    </lineage>
</organism>
<name>A0A620K914_SALER</name>
<dbReference type="RefSeq" id="WP_021520161.1">
    <property type="nucleotide sequence ID" value="NZ_JBPXBZ010000029.1"/>
</dbReference>
<evidence type="ECO:0008006" key="2">
    <source>
        <dbReference type="Google" id="ProtNLM"/>
    </source>
</evidence>
<proteinExistence type="predicted"/>